<reference evidence="5" key="1">
    <citation type="journal article" date="2014" name="Front. Microbiol.">
        <title>High frequency of phylogenetically diverse reductive dehalogenase-homologous genes in deep subseafloor sedimentary metagenomes.</title>
        <authorList>
            <person name="Kawai M."/>
            <person name="Futagami T."/>
            <person name="Toyoda A."/>
            <person name="Takaki Y."/>
            <person name="Nishi S."/>
            <person name="Hori S."/>
            <person name="Arai W."/>
            <person name="Tsubouchi T."/>
            <person name="Morono Y."/>
            <person name="Uchiyama I."/>
            <person name="Ito T."/>
            <person name="Fujiyama A."/>
            <person name="Inagaki F."/>
            <person name="Takami H."/>
        </authorList>
    </citation>
    <scope>NUCLEOTIDE SEQUENCE</scope>
    <source>
        <strain evidence="5">Expedition CK06-06</strain>
    </source>
</reference>
<sequence length="163" mass="18856">HEKDMLKPKTLFATHYHELTELSLTMDRIKNYHVTVQEHRGDIIFLRKIVAGPSDQSYGIHVAKLAGIPPIVLDRAREILFNLEKKELDDTGLPKIAYRTANKQDTSQFLLFQQDREQELLDSIKEKIGKANTESMTPLEALNILDELKHKLKKEGKQRLNQE</sequence>
<name>X0SW08_9ZZZZ</name>
<protein>
    <recommendedName>
        <fullName evidence="4">DNA mismatch repair proteins mutS family domain-containing protein</fullName>
    </recommendedName>
</protein>
<feature type="domain" description="DNA mismatch repair proteins mutS family" evidence="4">
    <location>
        <begin position="1"/>
        <end position="81"/>
    </location>
</feature>
<dbReference type="GO" id="GO:0140664">
    <property type="term" value="F:ATP-dependent DNA damage sensor activity"/>
    <property type="evidence" value="ECO:0007669"/>
    <property type="project" value="InterPro"/>
</dbReference>
<dbReference type="AlphaFoldDB" id="X0SW08"/>
<dbReference type="EMBL" id="BARS01002459">
    <property type="protein sequence ID" value="GAF85383.1"/>
    <property type="molecule type" value="Genomic_DNA"/>
</dbReference>
<accession>X0SW08</accession>
<comment type="caution">
    <text evidence="5">The sequence shown here is derived from an EMBL/GenBank/DDBJ whole genome shotgun (WGS) entry which is preliminary data.</text>
</comment>
<organism evidence="5">
    <name type="scientific">marine sediment metagenome</name>
    <dbReference type="NCBI Taxonomy" id="412755"/>
    <lineage>
        <taxon>unclassified sequences</taxon>
        <taxon>metagenomes</taxon>
        <taxon>ecological metagenomes</taxon>
    </lineage>
</organism>
<feature type="non-terminal residue" evidence="5">
    <location>
        <position position="1"/>
    </location>
</feature>
<evidence type="ECO:0000259" key="4">
    <source>
        <dbReference type="SMART" id="SM00534"/>
    </source>
</evidence>
<proteinExistence type="predicted"/>
<dbReference type="SMART" id="SM00534">
    <property type="entry name" value="MUTSac"/>
    <property type="match status" value="1"/>
</dbReference>
<dbReference type="SUPFAM" id="SSF52540">
    <property type="entry name" value="P-loop containing nucleoside triphosphate hydrolases"/>
    <property type="match status" value="1"/>
</dbReference>
<dbReference type="GO" id="GO:0030983">
    <property type="term" value="F:mismatched DNA binding"/>
    <property type="evidence" value="ECO:0007669"/>
    <property type="project" value="InterPro"/>
</dbReference>
<keyword evidence="3" id="KW-0238">DNA-binding</keyword>
<gene>
    <name evidence="5" type="ORF">S01H1_04681</name>
</gene>
<dbReference type="InterPro" id="IPR027417">
    <property type="entry name" value="P-loop_NTPase"/>
</dbReference>
<evidence type="ECO:0000256" key="3">
    <source>
        <dbReference type="ARBA" id="ARBA00023125"/>
    </source>
</evidence>
<dbReference type="Pfam" id="PF00488">
    <property type="entry name" value="MutS_V"/>
    <property type="match status" value="1"/>
</dbReference>
<dbReference type="GO" id="GO:0006298">
    <property type="term" value="P:mismatch repair"/>
    <property type="evidence" value="ECO:0007669"/>
    <property type="project" value="InterPro"/>
</dbReference>
<dbReference type="InterPro" id="IPR000432">
    <property type="entry name" value="DNA_mismatch_repair_MutS_C"/>
</dbReference>
<evidence type="ECO:0000313" key="5">
    <source>
        <dbReference type="EMBL" id="GAF85383.1"/>
    </source>
</evidence>
<keyword evidence="2" id="KW-0067">ATP-binding</keyword>
<dbReference type="GO" id="GO:0005829">
    <property type="term" value="C:cytosol"/>
    <property type="evidence" value="ECO:0007669"/>
    <property type="project" value="TreeGrafter"/>
</dbReference>
<dbReference type="Gene3D" id="3.40.50.300">
    <property type="entry name" value="P-loop containing nucleotide triphosphate hydrolases"/>
    <property type="match status" value="1"/>
</dbReference>
<dbReference type="InterPro" id="IPR045076">
    <property type="entry name" value="MutS"/>
</dbReference>
<dbReference type="PANTHER" id="PTHR11361">
    <property type="entry name" value="DNA MISMATCH REPAIR PROTEIN MUTS FAMILY MEMBER"/>
    <property type="match status" value="1"/>
</dbReference>
<evidence type="ECO:0000256" key="1">
    <source>
        <dbReference type="ARBA" id="ARBA00022741"/>
    </source>
</evidence>
<dbReference type="PANTHER" id="PTHR11361:SF34">
    <property type="entry name" value="DNA MISMATCH REPAIR PROTEIN MSH1, MITOCHONDRIAL"/>
    <property type="match status" value="1"/>
</dbReference>
<dbReference type="GO" id="GO:0005524">
    <property type="term" value="F:ATP binding"/>
    <property type="evidence" value="ECO:0007669"/>
    <property type="project" value="UniProtKB-KW"/>
</dbReference>
<keyword evidence="1" id="KW-0547">Nucleotide-binding</keyword>
<evidence type="ECO:0000256" key="2">
    <source>
        <dbReference type="ARBA" id="ARBA00022840"/>
    </source>
</evidence>